<dbReference type="Proteomes" id="UP000013525">
    <property type="component" value="Unassembled WGS sequence"/>
</dbReference>
<dbReference type="PATRIC" id="fig|1273125.3.peg.2042"/>
<evidence type="ECO:0000313" key="1">
    <source>
        <dbReference type="EMBL" id="EOM76578.1"/>
    </source>
</evidence>
<gene>
    <name evidence="1" type="ORF">Rrhod_2118</name>
</gene>
<name>R7WMQ5_9NOCA</name>
<dbReference type="EMBL" id="APMY01000064">
    <property type="protein sequence ID" value="EOM76578.1"/>
    <property type="molecule type" value="Genomic_DNA"/>
</dbReference>
<organism evidence="1 2">
    <name type="scientific">Rhodococcus rhodnii LMG 5362</name>
    <dbReference type="NCBI Taxonomy" id="1273125"/>
    <lineage>
        <taxon>Bacteria</taxon>
        <taxon>Bacillati</taxon>
        <taxon>Actinomycetota</taxon>
        <taxon>Actinomycetes</taxon>
        <taxon>Mycobacteriales</taxon>
        <taxon>Nocardiaceae</taxon>
        <taxon>Rhodococcus</taxon>
    </lineage>
</organism>
<keyword evidence="2" id="KW-1185">Reference proteome</keyword>
<dbReference type="AlphaFoldDB" id="R7WMQ5"/>
<evidence type="ECO:0000313" key="2">
    <source>
        <dbReference type="Proteomes" id="UP000013525"/>
    </source>
</evidence>
<proteinExistence type="predicted"/>
<protein>
    <submittedName>
        <fullName evidence="1">Uncharacterized protein</fullName>
    </submittedName>
</protein>
<reference evidence="1 2" key="1">
    <citation type="journal article" date="2013" name="Genome Announc.">
        <title>Draft Genome Sequence of Rhodococcus rhodnii Strain LMG5362, a Symbiont of Rhodnius prolixus (Hemiptera, Reduviidae, Triatominae), the Principle Vector of Trypanosoma cruzi.</title>
        <authorList>
            <person name="Pachebat J.A."/>
            <person name="van Keulen G."/>
            <person name="Whitten M.M."/>
            <person name="Girdwood S."/>
            <person name="Del Sol R."/>
            <person name="Dyson P.J."/>
            <person name="Facey P.D."/>
        </authorList>
    </citation>
    <scope>NUCLEOTIDE SEQUENCE [LARGE SCALE GENOMIC DNA]</scope>
    <source>
        <strain evidence="1 2">LMG 5362</strain>
    </source>
</reference>
<comment type="caution">
    <text evidence="1">The sequence shown here is derived from an EMBL/GenBank/DDBJ whole genome shotgun (WGS) entry which is preliminary data.</text>
</comment>
<sequence length="51" mass="5544">MSGACERRRLKFAHRPVGRQFQLECSSLKAVEGVNGWVSAFVPGRGVVAAQ</sequence>
<accession>R7WMQ5</accession>